<dbReference type="Proteomes" id="UP000321222">
    <property type="component" value="Chromosome"/>
</dbReference>
<dbReference type="Gene3D" id="3.90.640.20">
    <property type="entry name" value="Heat-shock cognate protein, ATPase"/>
    <property type="match status" value="1"/>
</dbReference>
<dbReference type="RefSeq" id="WP_147582453.1">
    <property type="nucleotide sequence ID" value="NZ_CP042831.1"/>
</dbReference>
<protein>
    <submittedName>
        <fullName evidence="3">DUF3298 and DUF4163 domain-containing protein</fullName>
    </submittedName>
</protein>
<feature type="domain" description="Deacetylase PdaC" evidence="2">
    <location>
        <begin position="54"/>
        <end position="157"/>
    </location>
</feature>
<accession>A0A5B9FW38</accession>
<dbReference type="Gene3D" id="3.30.565.40">
    <property type="entry name" value="Fervidobacterium nodosum Rt17-B1 like"/>
    <property type="match status" value="1"/>
</dbReference>
<dbReference type="EMBL" id="CP042831">
    <property type="protein sequence ID" value="QEE48877.1"/>
    <property type="molecule type" value="Genomic_DNA"/>
</dbReference>
<organism evidence="3 4">
    <name type="scientific">Flavobacterium alkalisoli</name>
    <dbReference type="NCBI Taxonomy" id="2602769"/>
    <lineage>
        <taxon>Bacteria</taxon>
        <taxon>Pseudomonadati</taxon>
        <taxon>Bacteroidota</taxon>
        <taxon>Flavobacteriia</taxon>
        <taxon>Flavobacteriales</taxon>
        <taxon>Flavobacteriaceae</taxon>
        <taxon>Flavobacterium</taxon>
    </lineage>
</organism>
<dbReference type="Pfam" id="PF11738">
    <property type="entry name" value="DUF3298"/>
    <property type="match status" value="1"/>
</dbReference>
<dbReference type="InterPro" id="IPR037126">
    <property type="entry name" value="PdaC/RsiV-like_sf"/>
</dbReference>
<feature type="domain" description="DUF3298" evidence="1">
    <location>
        <begin position="176"/>
        <end position="254"/>
    </location>
</feature>
<dbReference type="AlphaFoldDB" id="A0A5B9FW38"/>
<evidence type="ECO:0000313" key="3">
    <source>
        <dbReference type="EMBL" id="QEE48877.1"/>
    </source>
</evidence>
<name>A0A5B9FW38_9FLAO</name>
<dbReference type="InterPro" id="IPR021729">
    <property type="entry name" value="DUF3298"/>
</dbReference>
<dbReference type="OrthoDB" id="594879at2"/>
<evidence type="ECO:0000313" key="4">
    <source>
        <dbReference type="Proteomes" id="UP000321222"/>
    </source>
</evidence>
<proteinExistence type="predicted"/>
<gene>
    <name evidence="3" type="ORF">FUA48_04590</name>
</gene>
<dbReference type="InterPro" id="IPR025303">
    <property type="entry name" value="PdaC"/>
</dbReference>
<dbReference type="Pfam" id="PF13739">
    <property type="entry name" value="PdaC"/>
    <property type="match status" value="1"/>
</dbReference>
<dbReference type="KEGG" id="fak:FUA48_04590"/>
<sequence>MAKHLTLLLAAFMLFSCGKDKKNNNEELVNEETPVLAFTTKTYYKKTSLPCDDYCPSVSIKVPEAENVPVVADSINNKVFNTVRGIVYFGETPYKAANYEDLMASFMGSYEELKKEFPDDVMTGFEAKINGSVDYKTDSIINIKLNNYTFTGGAHGYEGNRSLIFDAKTGKSLKYEDIFTDVNAFRQYAEKKFREKFKIPAGKSINATGLLFEDDKFALPQNIFFKENGLLLFYNSYEISSYAEGQKELFLPYSEVDEFLKLK</sequence>
<reference evidence="3 4" key="1">
    <citation type="submission" date="2019-08" db="EMBL/GenBank/DDBJ databases">
        <title>Flavobacterium alkalisoli sp. nov., isolated from rhizosphere soil of Suaeda salsa.</title>
        <authorList>
            <person name="Sun J.-Q."/>
            <person name="Xu L."/>
        </authorList>
    </citation>
    <scope>NUCLEOTIDE SEQUENCE [LARGE SCALE GENOMIC DNA]</scope>
    <source>
        <strain evidence="3 4">XS-5</strain>
    </source>
</reference>
<evidence type="ECO:0000259" key="2">
    <source>
        <dbReference type="Pfam" id="PF13739"/>
    </source>
</evidence>
<dbReference type="PROSITE" id="PS51257">
    <property type="entry name" value="PROKAR_LIPOPROTEIN"/>
    <property type="match status" value="1"/>
</dbReference>
<keyword evidence="4" id="KW-1185">Reference proteome</keyword>
<evidence type="ECO:0000259" key="1">
    <source>
        <dbReference type="Pfam" id="PF11738"/>
    </source>
</evidence>